<dbReference type="PANTHER" id="PTHR42803">
    <property type="entry name" value="ACYL-COA DEHYDROGENASE"/>
    <property type="match status" value="1"/>
</dbReference>
<reference evidence="9" key="1">
    <citation type="submission" date="2017-06" db="EMBL/GenBank/DDBJ databases">
        <authorList>
            <person name="LiPuma J."/>
            <person name="Spilker T."/>
        </authorList>
    </citation>
    <scope>NUCLEOTIDE SEQUENCE [LARGE SCALE GENOMIC DNA]</scope>
    <source>
        <strain evidence="9">AU17325</strain>
    </source>
</reference>
<feature type="domain" description="Acetyl-CoA dehydrogenase-like C-terminal" evidence="7">
    <location>
        <begin position="484"/>
        <end position="602"/>
    </location>
</feature>
<feature type="domain" description="Acyl-CoA oxidase/dehydrogenase middle" evidence="6">
    <location>
        <begin position="163"/>
        <end position="274"/>
    </location>
</feature>
<dbReference type="InterPro" id="IPR036250">
    <property type="entry name" value="AcylCo_DH-like_C"/>
</dbReference>
<accession>A0A228HTT3</accession>
<evidence type="ECO:0000256" key="3">
    <source>
        <dbReference type="ARBA" id="ARBA00022630"/>
    </source>
</evidence>
<dbReference type="Proteomes" id="UP000214600">
    <property type="component" value="Unassembled WGS sequence"/>
</dbReference>
<dbReference type="InterPro" id="IPR006091">
    <property type="entry name" value="Acyl-CoA_Oxase/DH_mid-dom"/>
</dbReference>
<dbReference type="InterPro" id="IPR037069">
    <property type="entry name" value="AcylCoA_DH/ox_N_sf"/>
</dbReference>
<dbReference type="Pfam" id="PF12806">
    <property type="entry name" value="Acyl-CoA_dh_C"/>
    <property type="match status" value="1"/>
</dbReference>
<sequence length="607" mass="66975">MTSELILSRRDLEFILFDWLQVETLPHRPRFSGQDRFDYTSVLDVYESLATDLFQPHNKKNDSNEPSFDGERVTINPEVGVALRAFSDAGLVSASFPAEWNGMSLPSTVERAGMAYLLAANPGTAGYPFLTIANANLLIAHGKRERVEHYVKAMSEGRCFGTMCLSEPQAGSSLADIRTRAVPTTDGRYRLFGNKMWISGGDHEIAENIVHLVLAKIPDENGQLPPGVQGISLFTVPRKLINADGLPGERNDVVLAGINHKMGYRGTVNCVLNFGEGRFLPEGEAGAMGEIVGEPGKGLAYMFHMMNEARISVGLGAAAIGYTGYLHALDYAKTRQQGRTRSERSPASPQAPIIRHADVRRMLLAQKAYVSGALALCLYAARLNDDVHSLEGTHNREEAHCLLDLLTPVVKSWSSQWGLVANDLAIQVHGGYGYTREYNVEQFYRDNRLNPIHEGTFGIQALDLLGRKTRANGSAAMTILDRKISGTVSRARSTDSLQRHASTLECAWERIRIVTDKLHRLDDPEHQLANAAAYLEAFGHVVVGWLWLDQAIVANTLESGPTGSDFHRGKLAACDYFFGWEMPKVAGWLAVLNPVETTPLNMPEQWF</sequence>
<proteinExistence type="inferred from homology"/>
<comment type="caution">
    <text evidence="8">The sequence shown here is derived from an EMBL/GenBank/DDBJ whole genome shotgun (WGS) entry which is preliminary data.</text>
</comment>
<dbReference type="EMBL" id="NKFA01000032">
    <property type="protein sequence ID" value="OXI33548.1"/>
    <property type="molecule type" value="Genomic_DNA"/>
</dbReference>
<dbReference type="InterPro" id="IPR025878">
    <property type="entry name" value="Acyl-CoA_dh-like_C_dom"/>
</dbReference>
<comment type="cofactor">
    <cofactor evidence="1">
        <name>FAD</name>
        <dbReference type="ChEBI" id="CHEBI:57692"/>
    </cofactor>
</comment>
<dbReference type="RefSeq" id="WP_089454168.1">
    <property type="nucleotide sequence ID" value="NZ_NKFA01000032.1"/>
</dbReference>
<evidence type="ECO:0000256" key="2">
    <source>
        <dbReference type="ARBA" id="ARBA00009347"/>
    </source>
</evidence>
<dbReference type="GO" id="GO:0050660">
    <property type="term" value="F:flavin adenine dinucleotide binding"/>
    <property type="evidence" value="ECO:0007669"/>
    <property type="project" value="InterPro"/>
</dbReference>
<dbReference type="SUPFAM" id="SSF56645">
    <property type="entry name" value="Acyl-CoA dehydrogenase NM domain-like"/>
    <property type="match status" value="1"/>
</dbReference>
<evidence type="ECO:0000256" key="1">
    <source>
        <dbReference type="ARBA" id="ARBA00001974"/>
    </source>
</evidence>
<dbReference type="InterPro" id="IPR052166">
    <property type="entry name" value="Diverse_Acyl-CoA_DH"/>
</dbReference>
<evidence type="ECO:0000259" key="5">
    <source>
        <dbReference type="Pfam" id="PF00441"/>
    </source>
</evidence>
<dbReference type="AlphaFoldDB" id="A0A228HTT3"/>
<evidence type="ECO:0000256" key="4">
    <source>
        <dbReference type="ARBA" id="ARBA00022827"/>
    </source>
</evidence>
<dbReference type="Gene3D" id="1.20.140.10">
    <property type="entry name" value="Butyryl-CoA Dehydrogenase, subunit A, domain 3"/>
    <property type="match status" value="1"/>
</dbReference>
<dbReference type="SUPFAM" id="SSF47203">
    <property type="entry name" value="Acyl-CoA dehydrogenase C-terminal domain-like"/>
    <property type="match status" value="1"/>
</dbReference>
<protein>
    <submittedName>
        <fullName evidence="8">Acyl-CoA dehydrogenase</fullName>
    </submittedName>
</protein>
<dbReference type="InterPro" id="IPR009100">
    <property type="entry name" value="AcylCoA_DH/oxidase_NM_dom_sf"/>
</dbReference>
<feature type="domain" description="Acyl-CoA dehydrogenase/oxidase C-terminal" evidence="5">
    <location>
        <begin position="296"/>
        <end position="463"/>
    </location>
</feature>
<gene>
    <name evidence="8" type="ORF">CFB84_38095</name>
</gene>
<organism evidence="8 9">
    <name type="scientific">Burkholderia aenigmatica</name>
    <dbReference type="NCBI Taxonomy" id="2015348"/>
    <lineage>
        <taxon>Bacteria</taxon>
        <taxon>Pseudomonadati</taxon>
        <taxon>Pseudomonadota</taxon>
        <taxon>Betaproteobacteria</taxon>
        <taxon>Burkholderiales</taxon>
        <taxon>Burkholderiaceae</taxon>
        <taxon>Burkholderia</taxon>
        <taxon>Burkholderia cepacia complex</taxon>
    </lineage>
</organism>
<dbReference type="Pfam" id="PF02770">
    <property type="entry name" value="Acyl-CoA_dh_M"/>
    <property type="match status" value="1"/>
</dbReference>
<dbReference type="Gene3D" id="1.10.540.10">
    <property type="entry name" value="Acyl-CoA dehydrogenase/oxidase, N-terminal domain"/>
    <property type="match status" value="1"/>
</dbReference>
<dbReference type="Gene3D" id="2.40.110.10">
    <property type="entry name" value="Butyryl-CoA Dehydrogenase, subunit A, domain 2"/>
    <property type="match status" value="1"/>
</dbReference>
<evidence type="ECO:0000313" key="9">
    <source>
        <dbReference type="Proteomes" id="UP000214600"/>
    </source>
</evidence>
<reference evidence="8 9" key="2">
    <citation type="submission" date="2017-08" db="EMBL/GenBank/DDBJ databases">
        <title>WGS of novel Burkholderia cepaca complex species.</title>
        <authorList>
            <person name="Lipuma J."/>
            <person name="Spilker T."/>
        </authorList>
    </citation>
    <scope>NUCLEOTIDE SEQUENCE [LARGE SCALE GENOMIC DNA]</scope>
    <source>
        <strain evidence="8 9">AU17325</strain>
    </source>
</reference>
<dbReference type="PANTHER" id="PTHR42803:SF3">
    <property type="entry name" value="ACYL-COA DEHYDROGENASE-RELATED"/>
    <property type="match status" value="1"/>
</dbReference>
<dbReference type="OrthoDB" id="9764895at2"/>
<dbReference type="InterPro" id="IPR046373">
    <property type="entry name" value="Acyl-CoA_Oxase/DH_mid-dom_sf"/>
</dbReference>
<dbReference type="Pfam" id="PF00441">
    <property type="entry name" value="Acyl-CoA_dh_1"/>
    <property type="match status" value="1"/>
</dbReference>
<evidence type="ECO:0000259" key="6">
    <source>
        <dbReference type="Pfam" id="PF02770"/>
    </source>
</evidence>
<evidence type="ECO:0000313" key="8">
    <source>
        <dbReference type="EMBL" id="OXI33548.1"/>
    </source>
</evidence>
<comment type="similarity">
    <text evidence="2">Belongs to the acyl-CoA dehydrogenase family.</text>
</comment>
<dbReference type="InterPro" id="IPR009075">
    <property type="entry name" value="AcylCo_DH/oxidase_C"/>
</dbReference>
<keyword evidence="3" id="KW-0285">Flavoprotein</keyword>
<dbReference type="GO" id="GO:0016627">
    <property type="term" value="F:oxidoreductase activity, acting on the CH-CH group of donors"/>
    <property type="evidence" value="ECO:0007669"/>
    <property type="project" value="InterPro"/>
</dbReference>
<evidence type="ECO:0000259" key="7">
    <source>
        <dbReference type="Pfam" id="PF12806"/>
    </source>
</evidence>
<name>A0A228HTT3_9BURK</name>
<keyword evidence="4" id="KW-0274">FAD</keyword>